<evidence type="ECO:0000313" key="2">
    <source>
        <dbReference type="EMBL" id="KAK2994175.1"/>
    </source>
</evidence>
<gene>
    <name evidence="2" type="ORF">RJ640_018160</name>
</gene>
<protein>
    <recommendedName>
        <fullName evidence="4">CCHC-type domain-containing protein</fullName>
    </recommendedName>
</protein>
<feature type="signal peptide" evidence="1">
    <location>
        <begin position="1"/>
        <end position="28"/>
    </location>
</feature>
<comment type="caution">
    <text evidence="2">The sequence shown here is derived from an EMBL/GenBank/DDBJ whole genome shotgun (WGS) entry which is preliminary data.</text>
</comment>
<organism evidence="2 3">
    <name type="scientific">Escallonia rubra</name>
    <dbReference type="NCBI Taxonomy" id="112253"/>
    <lineage>
        <taxon>Eukaryota</taxon>
        <taxon>Viridiplantae</taxon>
        <taxon>Streptophyta</taxon>
        <taxon>Embryophyta</taxon>
        <taxon>Tracheophyta</taxon>
        <taxon>Spermatophyta</taxon>
        <taxon>Magnoliopsida</taxon>
        <taxon>eudicotyledons</taxon>
        <taxon>Gunneridae</taxon>
        <taxon>Pentapetalae</taxon>
        <taxon>asterids</taxon>
        <taxon>campanulids</taxon>
        <taxon>Escalloniales</taxon>
        <taxon>Escalloniaceae</taxon>
        <taxon>Escallonia</taxon>
    </lineage>
</organism>
<proteinExistence type="predicted"/>
<feature type="chain" id="PRO_5041701152" description="CCHC-type domain-containing protein" evidence="1">
    <location>
        <begin position="29"/>
        <end position="390"/>
    </location>
</feature>
<dbReference type="PANTHER" id="PTHR34222">
    <property type="entry name" value="GAG_PRE-INTEGRS DOMAIN-CONTAINING PROTEIN"/>
    <property type="match status" value="1"/>
</dbReference>
<reference evidence="2" key="1">
    <citation type="submission" date="2022-12" db="EMBL/GenBank/DDBJ databases">
        <title>Draft genome assemblies for two species of Escallonia (Escalloniales).</title>
        <authorList>
            <person name="Chanderbali A."/>
            <person name="Dervinis C."/>
            <person name="Anghel I."/>
            <person name="Soltis D."/>
            <person name="Soltis P."/>
            <person name="Zapata F."/>
        </authorList>
    </citation>
    <scope>NUCLEOTIDE SEQUENCE</scope>
    <source>
        <strain evidence="2">UCBG92.1500</strain>
        <tissue evidence="2">Leaf</tissue>
    </source>
</reference>
<sequence>MPPKNSFRFFRRHLILLLLLVPREEVPEQKTQVFGRYNTAKEIWDLLAQQYTSIANLAHQYQLHDSLHRMKQEPGQSINSFLSKMQGIWDQLELSKPSWTCSEDSAHFIVYRDHLRFITFLTSRTDAYESVRSSLLHQSPLPTLDNAVAELLSEETHRGLLQTRRPDIVLAAPSRPSHISSPSSALRRSSSSSFQQECCYCHELGHMVLDCPVHPCRLCCKIGTGHFPQDCPRNRAKWSKNTSSTSAPLKSGIQYRFKPPSHSAIVVDDVLNDSSFSALSDLETGQTIGINRKVGRLFKLINLSIPHRPTIPPQSAASVASQNSLELWYSRLDHVSFSRLHPLAAYKAAIKDINRDESDSEPILDATAWSDATSGLKKGALYVLGSRRKY</sequence>
<name>A0AA88S243_9ASTE</name>
<keyword evidence="3" id="KW-1185">Reference proteome</keyword>
<dbReference type="AlphaFoldDB" id="A0AA88S243"/>
<evidence type="ECO:0000313" key="3">
    <source>
        <dbReference type="Proteomes" id="UP001187471"/>
    </source>
</evidence>
<keyword evidence="1" id="KW-0732">Signal</keyword>
<dbReference type="PANTHER" id="PTHR34222:SF100">
    <property type="entry name" value="CCHC-TYPE DOMAIN-CONTAINING PROTEIN"/>
    <property type="match status" value="1"/>
</dbReference>
<dbReference type="Proteomes" id="UP001187471">
    <property type="component" value="Unassembled WGS sequence"/>
</dbReference>
<accession>A0AA88S243</accession>
<evidence type="ECO:0000256" key="1">
    <source>
        <dbReference type="SAM" id="SignalP"/>
    </source>
</evidence>
<dbReference type="EMBL" id="JAVXUO010000237">
    <property type="protein sequence ID" value="KAK2994175.1"/>
    <property type="molecule type" value="Genomic_DNA"/>
</dbReference>
<evidence type="ECO:0008006" key="4">
    <source>
        <dbReference type="Google" id="ProtNLM"/>
    </source>
</evidence>